<evidence type="ECO:0000256" key="1">
    <source>
        <dbReference type="SAM" id="MobiDB-lite"/>
    </source>
</evidence>
<protein>
    <recommendedName>
        <fullName evidence="5">Conjugal transfer protein</fullName>
    </recommendedName>
</protein>
<evidence type="ECO:0008006" key="5">
    <source>
        <dbReference type="Google" id="ProtNLM"/>
    </source>
</evidence>
<keyword evidence="2" id="KW-0472">Membrane</keyword>
<dbReference type="RefSeq" id="WP_265997868.1">
    <property type="nucleotide sequence ID" value="NZ_JAPJDN010000012.1"/>
</dbReference>
<sequence>MTRTPTPVHTGDNAKVWTGIRDIPIWAGESSGGNQLPFGPYRTPELMVIGIIMVPAVFWITSHTQSPSVWWVLLGAPLSTVVFVLLLRVVLPKARPTVSARLIFLTNSWLPRSLSTSPAAQPAPRTSLRTDHRPRKADATAR</sequence>
<reference evidence="3 4" key="1">
    <citation type="submission" date="2022-11" db="EMBL/GenBank/DDBJ databases">
        <title>Mycobacterium sp. nov.</title>
        <authorList>
            <person name="Papic B."/>
            <person name="Spicic S."/>
            <person name="Duvnjak S."/>
        </authorList>
    </citation>
    <scope>NUCLEOTIDE SEQUENCE [LARGE SCALE GENOMIC DNA]</scope>
    <source>
        <strain evidence="3 4">CVI_P4</strain>
    </source>
</reference>
<dbReference type="Proteomes" id="UP001300745">
    <property type="component" value="Unassembled WGS sequence"/>
</dbReference>
<feature type="compositionally biased region" description="Basic and acidic residues" evidence="1">
    <location>
        <begin position="128"/>
        <end position="142"/>
    </location>
</feature>
<accession>A0ABT3SFB1</accession>
<feature type="transmembrane region" description="Helical" evidence="2">
    <location>
        <begin position="46"/>
        <end position="62"/>
    </location>
</feature>
<proteinExistence type="predicted"/>
<organism evidence="3 4">
    <name type="scientific">Mycobacterium pinniadriaticum</name>
    <dbReference type="NCBI Taxonomy" id="2994102"/>
    <lineage>
        <taxon>Bacteria</taxon>
        <taxon>Bacillati</taxon>
        <taxon>Actinomycetota</taxon>
        <taxon>Actinomycetes</taxon>
        <taxon>Mycobacteriales</taxon>
        <taxon>Mycobacteriaceae</taxon>
        <taxon>Mycobacterium</taxon>
    </lineage>
</organism>
<comment type="caution">
    <text evidence="3">The sequence shown here is derived from an EMBL/GenBank/DDBJ whole genome shotgun (WGS) entry which is preliminary data.</text>
</comment>
<evidence type="ECO:0000313" key="3">
    <source>
        <dbReference type="EMBL" id="MCX2938201.1"/>
    </source>
</evidence>
<keyword evidence="2" id="KW-1133">Transmembrane helix</keyword>
<gene>
    <name evidence="3" type="ORF">ORI27_15950</name>
</gene>
<evidence type="ECO:0000313" key="4">
    <source>
        <dbReference type="Proteomes" id="UP001300745"/>
    </source>
</evidence>
<name>A0ABT3SFB1_9MYCO</name>
<feature type="transmembrane region" description="Helical" evidence="2">
    <location>
        <begin position="68"/>
        <end position="91"/>
    </location>
</feature>
<feature type="region of interest" description="Disordered" evidence="1">
    <location>
        <begin position="114"/>
        <end position="142"/>
    </location>
</feature>
<dbReference type="EMBL" id="JAPJDO010000012">
    <property type="protein sequence ID" value="MCX2938201.1"/>
    <property type="molecule type" value="Genomic_DNA"/>
</dbReference>
<keyword evidence="4" id="KW-1185">Reference proteome</keyword>
<evidence type="ECO:0000256" key="2">
    <source>
        <dbReference type="SAM" id="Phobius"/>
    </source>
</evidence>
<keyword evidence="2" id="KW-0812">Transmembrane</keyword>